<dbReference type="EMBL" id="LWDX02037576">
    <property type="protein sequence ID" value="OEL25287.1"/>
    <property type="molecule type" value="Genomic_DNA"/>
</dbReference>
<evidence type="ECO:0000256" key="1">
    <source>
        <dbReference type="SAM" id="MobiDB-lite"/>
    </source>
</evidence>
<feature type="non-terminal residue" evidence="2">
    <location>
        <position position="1"/>
    </location>
</feature>
<comment type="caution">
    <text evidence="2">The sequence shown here is derived from an EMBL/GenBank/DDBJ whole genome shotgun (WGS) entry which is preliminary data.</text>
</comment>
<dbReference type="Proteomes" id="UP000095767">
    <property type="component" value="Unassembled WGS sequence"/>
</dbReference>
<sequence length="85" mass="9327">LRDDCILSQKLGSVFDCLLPESVQVSPVGRVPTLRQNSDDDLNSIHSPIVEDSDNDEDETKHLLPAPSNDLHSVDVPPKLAKDLL</sequence>
<organism evidence="2 3">
    <name type="scientific">Dichanthelium oligosanthes</name>
    <dbReference type="NCBI Taxonomy" id="888268"/>
    <lineage>
        <taxon>Eukaryota</taxon>
        <taxon>Viridiplantae</taxon>
        <taxon>Streptophyta</taxon>
        <taxon>Embryophyta</taxon>
        <taxon>Tracheophyta</taxon>
        <taxon>Spermatophyta</taxon>
        <taxon>Magnoliopsida</taxon>
        <taxon>Liliopsida</taxon>
        <taxon>Poales</taxon>
        <taxon>Poaceae</taxon>
        <taxon>PACMAD clade</taxon>
        <taxon>Panicoideae</taxon>
        <taxon>Panicodae</taxon>
        <taxon>Paniceae</taxon>
        <taxon>Dichantheliinae</taxon>
        <taxon>Dichanthelium</taxon>
    </lineage>
</organism>
<feature type="region of interest" description="Disordered" evidence="1">
    <location>
        <begin position="28"/>
        <end position="77"/>
    </location>
</feature>
<proteinExistence type="predicted"/>
<gene>
    <name evidence="2" type="ORF">BAE44_0013692</name>
</gene>
<dbReference type="STRING" id="888268.A0A1E5VJL0"/>
<protein>
    <submittedName>
        <fullName evidence="2">Uncharacterized protein</fullName>
    </submittedName>
</protein>
<reference evidence="2 3" key="1">
    <citation type="submission" date="2016-09" db="EMBL/GenBank/DDBJ databases">
        <title>The draft genome of Dichanthelium oligosanthes: A C3 panicoid grass species.</title>
        <authorList>
            <person name="Studer A.J."/>
            <person name="Schnable J.C."/>
            <person name="Brutnell T.P."/>
        </authorList>
    </citation>
    <scope>NUCLEOTIDE SEQUENCE [LARGE SCALE GENOMIC DNA]</scope>
    <source>
        <strain evidence="3">cv. Kellogg 1175</strain>
        <tissue evidence="2">Leaf</tissue>
    </source>
</reference>
<evidence type="ECO:0000313" key="3">
    <source>
        <dbReference type="Proteomes" id="UP000095767"/>
    </source>
</evidence>
<keyword evidence="3" id="KW-1185">Reference proteome</keyword>
<dbReference type="OrthoDB" id="412286at2759"/>
<dbReference type="AlphaFoldDB" id="A0A1E5VJL0"/>
<name>A0A1E5VJL0_9POAL</name>
<evidence type="ECO:0000313" key="2">
    <source>
        <dbReference type="EMBL" id="OEL25287.1"/>
    </source>
</evidence>
<accession>A0A1E5VJL0</accession>